<dbReference type="GO" id="GO:0000340">
    <property type="term" value="F:RNA 7-methylguanosine cap binding"/>
    <property type="evidence" value="ECO:0007669"/>
    <property type="project" value="TreeGrafter"/>
</dbReference>
<dbReference type="RefSeq" id="XP_021337252.1">
    <property type="nucleotide sequence ID" value="XM_021482836.1"/>
</dbReference>
<proteinExistence type="inferred from homology"/>
<evidence type="ECO:0000256" key="4">
    <source>
        <dbReference type="ARBA" id="ARBA00022884"/>
    </source>
</evidence>
<dbReference type="PANTHER" id="PTHR11960:SF8">
    <property type="entry name" value="EUKARYOTIC TRANSLATION INITIATION FACTOR 4E1-RELATED"/>
    <property type="match status" value="1"/>
</dbReference>
<evidence type="ECO:0000256" key="2">
    <source>
        <dbReference type="ARBA" id="ARBA00022540"/>
    </source>
</evidence>
<evidence type="ECO:0000256" key="6">
    <source>
        <dbReference type="RuleBase" id="RU004374"/>
    </source>
</evidence>
<accession>A0A1N6LW88</accession>
<dbReference type="GeneID" id="24423119"/>
<dbReference type="KEGG" id="bmic:BMR1_01G00200"/>
<keyword evidence="8" id="KW-1185">Reference proteome</keyword>
<dbReference type="InterPro" id="IPR001040">
    <property type="entry name" value="TIF_eIF_4E"/>
</dbReference>
<reference evidence="7 8" key="1">
    <citation type="journal article" date="2012" name="Nucleic Acids Res.">
        <title>Sequencing of the smallest Apicomplexan genome from the human pathogen Babesia microti.</title>
        <authorList>
            <person name="Cornillot E."/>
            <person name="Hadj-Kaddour K."/>
            <person name="Dassouli A."/>
            <person name="Noel B."/>
            <person name="Ranwez V."/>
            <person name="Vacherie B."/>
            <person name="Augagneur Y."/>
            <person name="Bres V."/>
            <person name="Duclos A."/>
            <person name="Randazzo S."/>
            <person name="Carcy B."/>
            <person name="Debierre-Grockiego F."/>
            <person name="Delbecq S."/>
            <person name="Moubri-Menage K."/>
            <person name="Shams-Eldin H."/>
            <person name="Usmani-Brown S."/>
            <person name="Bringaud F."/>
            <person name="Wincker P."/>
            <person name="Vivares C.P."/>
            <person name="Schwarz R.T."/>
            <person name="Schetters T.P."/>
            <person name="Krause P.J."/>
            <person name="Gorenflot A."/>
            <person name="Berry V."/>
            <person name="Barbe V."/>
            <person name="Ben Mamoun C."/>
        </authorList>
    </citation>
    <scope>NUCLEOTIDE SEQUENCE [LARGE SCALE GENOMIC DNA]</scope>
    <source>
        <strain evidence="7 8">RI</strain>
    </source>
</reference>
<gene>
    <name evidence="7" type="ORF">BMR1_01G00200</name>
</gene>
<keyword evidence="5 6" id="KW-0648">Protein biosynthesis</keyword>
<reference evidence="7 8" key="3">
    <citation type="journal article" date="2016" name="Sci. Rep.">
        <title>Genome-wide diversity and gene expression profiling of Babesia microti isolates identify polymorphic genes that mediate host-pathogen interactions.</title>
        <authorList>
            <person name="Silva J.C."/>
            <person name="Cornillot E."/>
            <person name="McCracken C."/>
            <person name="Usmani-Brown S."/>
            <person name="Dwivedi A."/>
            <person name="Ifeonu O.O."/>
            <person name="Crabtree J."/>
            <person name="Gotia H.T."/>
            <person name="Virji A.Z."/>
            <person name="Reynes C."/>
            <person name="Colinge J."/>
            <person name="Kumar V."/>
            <person name="Lawres L."/>
            <person name="Pazzi J.E."/>
            <person name="Pablo J.V."/>
            <person name="Hung C."/>
            <person name="Brancato J."/>
            <person name="Kumari P."/>
            <person name="Orvis J."/>
            <person name="Tretina K."/>
            <person name="Chibucos M."/>
            <person name="Ott S."/>
            <person name="Sadzewicz L."/>
            <person name="Sengamalay N."/>
            <person name="Shetty A.C."/>
            <person name="Su Q."/>
            <person name="Tallon L."/>
            <person name="Fraser C.M."/>
            <person name="Frutos R."/>
            <person name="Molina D.M."/>
            <person name="Krause P.J."/>
            <person name="Ben Mamoun C."/>
        </authorList>
    </citation>
    <scope>NUCLEOTIDE SEQUENCE [LARGE SCALE GENOMIC DNA]</scope>
    <source>
        <strain evidence="7 8">RI</strain>
    </source>
</reference>
<keyword evidence="3" id="KW-0810">Translation regulation</keyword>
<evidence type="ECO:0000256" key="3">
    <source>
        <dbReference type="ARBA" id="ARBA00022845"/>
    </source>
</evidence>
<dbReference type="PANTHER" id="PTHR11960">
    <property type="entry name" value="EUKARYOTIC TRANSLATION INITIATION FACTOR 4E RELATED"/>
    <property type="match status" value="1"/>
</dbReference>
<comment type="similarity">
    <text evidence="1 6">Belongs to the eukaryotic initiation factor 4E family.</text>
</comment>
<dbReference type="VEuPathDB" id="PiroplasmaDB:BMR1_01G00200"/>
<keyword evidence="4 6" id="KW-0694">RNA-binding</keyword>
<dbReference type="Proteomes" id="UP000002899">
    <property type="component" value="Chromosome I"/>
</dbReference>
<dbReference type="AlphaFoldDB" id="A0A1N6LW88"/>
<dbReference type="EMBL" id="FO082871">
    <property type="protein sequence ID" value="SIO73140.1"/>
    <property type="molecule type" value="Genomic_DNA"/>
</dbReference>
<dbReference type="GO" id="GO:0006417">
    <property type="term" value="P:regulation of translation"/>
    <property type="evidence" value="ECO:0007669"/>
    <property type="project" value="UniProtKB-KW"/>
</dbReference>
<dbReference type="SUPFAM" id="SSF55418">
    <property type="entry name" value="eIF4e-like"/>
    <property type="match status" value="1"/>
</dbReference>
<evidence type="ECO:0000313" key="8">
    <source>
        <dbReference type="Proteomes" id="UP000002899"/>
    </source>
</evidence>
<protein>
    <submittedName>
        <fullName evidence="7">Translation initiation factor eIF-4E</fullName>
    </submittedName>
</protein>
<evidence type="ECO:0000256" key="1">
    <source>
        <dbReference type="ARBA" id="ARBA00009860"/>
    </source>
</evidence>
<dbReference type="Gene3D" id="3.30.760.10">
    <property type="entry name" value="RNA Cap, Translation Initiation Factor Eif4e"/>
    <property type="match status" value="1"/>
</dbReference>
<sequence>MEKNAAIDFSGEKTPFLTFNKDTKDFNKIQQLRGTISIANHEKLQLKETWVIWEQNAIASGHSNSTDYKDHTKPLATFNTVQEFWNIWFCMPQPSQLYSNNKTGLLRDDGEFDLVDAYMVFRDKIEPMWEDPMNRGGGHIEYRFRHFDQQPLLIDEFWNNITLGLIGGSVSFGKYITGLRLVDKIASRHPNLRIEVWFQKLVDIDVNQLCQDISQCMARKLDGTIAKPPKGEIKWH</sequence>
<dbReference type="GO" id="GO:0016281">
    <property type="term" value="C:eukaryotic translation initiation factor 4F complex"/>
    <property type="evidence" value="ECO:0007669"/>
    <property type="project" value="TreeGrafter"/>
</dbReference>
<evidence type="ECO:0000256" key="5">
    <source>
        <dbReference type="ARBA" id="ARBA00022917"/>
    </source>
</evidence>
<organism evidence="7 8">
    <name type="scientific">Babesia microti (strain RI)</name>
    <dbReference type="NCBI Taxonomy" id="1133968"/>
    <lineage>
        <taxon>Eukaryota</taxon>
        <taxon>Sar</taxon>
        <taxon>Alveolata</taxon>
        <taxon>Apicomplexa</taxon>
        <taxon>Aconoidasida</taxon>
        <taxon>Piroplasmida</taxon>
        <taxon>Babesiidae</taxon>
        <taxon>Babesia</taxon>
    </lineage>
</organism>
<evidence type="ECO:0000313" key="7">
    <source>
        <dbReference type="EMBL" id="SIO73140.1"/>
    </source>
</evidence>
<reference evidence="7 8" key="2">
    <citation type="journal article" date="2013" name="PLoS ONE">
        <title>Whole genome mapping and re-organization of the nuclear and mitochondrial genomes of Babesia microti isolates.</title>
        <authorList>
            <person name="Cornillot E."/>
            <person name="Dassouli A."/>
            <person name="Garg A."/>
            <person name="Pachikara N."/>
            <person name="Randazzo S."/>
            <person name="Depoix D."/>
            <person name="Carcy B."/>
            <person name="Delbecq S."/>
            <person name="Frutos R."/>
            <person name="Silva J.C."/>
            <person name="Sutton R."/>
            <person name="Krause P.J."/>
            <person name="Mamoun C.B."/>
        </authorList>
    </citation>
    <scope>NUCLEOTIDE SEQUENCE [LARGE SCALE GENOMIC DNA]</scope>
    <source>
        <strain evidence="7 8">RI</strain>
    </source>
</reference>
<dbReference type="InterPro" id="IPR023398">
    <property type="entry name" value="TIF_eIF4e-like"/>
</dbReference>
<dbReference type="Pfam" id="PF01652">
    <property type="entry name" value="IF4E"/>
    <property type="match status" value="1"/>
</dbReference>
<dbReference type="GO" id="GO:0003743">
    <property type="term" value="F:translation initiation factor activity"/>
    <property type="evidence" value="ECO:0007669"/>
    <property type="project" value="UniProtKB-KW"/>
</dbReference>
<keyword evidence="2 6" id="KW-0396">Initiation factor</keyword>
<dbReference type="OrthoDB" id="590761at2759"/>
<name>A0A1N6LW88_BABMR</name>